<organism evidence="2 3">
    <name type="scientific">Catharus ustulatus</name>
    <name type="common">Russet-backed thrush</name>
    <name type="synonym">Hylocichla ustulatus</name>
    <dbReference type="NCBI Taxonomy" id="91951"/>
    <lineage>
        <taxon>Eukaryota</taxon>
        <taxon>Metazoa</taxon>
        <taxon>Chordata</taxon>
        <taxon>Craniata</taxon>
        <taxon>Vertebrata</taxon>
        <taxon>Euteleostomi</taxon>
        <taxon>Archelosauria</taxon>
        <taxon>Archosauria</taxon>
        <taxon>Dinosauria</taxon>
        <taxon>Saurischia</taxon>
        <taxon>Theropoda</taxon>
        <taxon>Coelurosauria</taxon>
        <taxon>Aves</taxon>
        <taxon>Neognathae</taxon>
        <taxon>Neoaves</taxon>
        <taxon>Telluraves</taxon>
        <taxon>Australaves</taxon>
        <taxon>Passeriformes</taxon>
        <taxon>Turdidae</taxon>
        <taxon>Catharus</taxon>
    </lineage>
</organism>
<accession>A0A8C3Y2J3</accession>
<dbReference type="PANTHER" id="PTHR17503">
    <property type="entry name" value="SYNCOLLIN"/>
    <property type="match status" value="1"/>
</dbReference>
<dbReference type="Gene3D" id="2.60.20.10">
    <property type="entry name" value="Crystallins"/>
    <property type="match status" value="1"/>
</dbReference>
<dbReference type="PANTHER" id="PTHR17503:SF0">
    <property type="entry name" value="SYNCOLLIN"/>
    <property type="match status" value="1"/>
</dbReference>
<keyword evidence="1" id="KW-0732">Signal</keyword>
<dbReference type="GO" id="GO:0030667">
    <property type="term" value="C:secretory granule membrane"/>
    <property type="evidence" value="ECO:0007669"/>
    <property type="project" value="InterPro"/>
</dbReference>
<dbReference type="Proteomes" id="UP000694563">
    <property type="component" value="Unassembled WGS sequence"/>
</dbReference>
<dbReference type="InterPro" id="IPR028137">
    <property type="entry name" value="Syncollin"/>
</dbReference>
<proteinExistence type="predicted"/>
<dbReference type="Pfam" id="PF15138">
    <property type="entry name" value="Syncollin"/>
    <property type="match status" value="1"/>
</dbReference>
<evidence type="ECO:0000256" key="1">
    <source>
        <dbReference type="SAM" id="SignalP"/>
    </source>
</evidence>
<dbReference type="Ensembl" id="ENSCUST00005011325.1">
    <property type="protein sequence ID" value="ENSCUSP00005010868.1"/>
    <property type="gene ID" value="ENSCUSG00005007012.1"/>
</dbReference>
<evidence type="ECO:0000313" key="2">
    <source>
        <dbReference type="Ensembl" id="ENSCUSP00005010868.1"/>
    </source>
</evidence>
<reference evidence="2" key="1">
    <citation type="submission" date="2025-08" db="UniProtKB">
        <authorList>
            <consortium name="Ensembl"/>
        </authorList>
    </citation>
    <scope>IDENTIFICATION</scope>
</reference>
<gene>
    <name evidence="2" type="primary">SYCN</name>
</gene>
<keyword evidence="3" id="KW-1185">Reference proteome</keyword>
<dbReference type="GO" id="GO:0006887">
    <property type="term" value="P:exocytosis"/>
    <property type="evidence" value="ECO:0007669"/>
    <property type="project" value="InterPro"/>
</dbReference>
<evidence type="ECO:0000313" key="3">
    <source>
        <dbReference type="Proteomes" id="UP000694563"/>
    </source>
</evidence>
<reference evidence="2" key="2">
    <citation type="submission" date="2025-09" db="UniProtKB">
        <authorList>
            <consortium name="Ensembl"/>
        </authorList>
    </citation>
    <scope>IDENTIFICATION</scope>
</reference>
<sequence>PRPLRPLLLGALLVTLVAAVAVLGWGVEAQCPSASDLRLVNGTRVCAELYADNSPYYEQCCAGDVLVVLPGSDVPYMPRGWGDRVSSLVVGTKCELTVWSRRAKRGNSRSFNAGAQPRLQEVRRGLFHNWNDAIQGYYCTCK</sequence>
<protein>
    <submittedName>
        <fullName evidence="2">Syncollin</fullName>
    </submittedName>
</protein>
<name>A0A8C3Y2J3_CATUS</name>
<feature type="chain" id="PRO_5034698746" evidence="1">
    <location>
        <begin position="20"/>
        <end position="142"/>
    </location>
</feature>
<dbReference type="AlphaFoldDB" id="A0A8C3Y2J3"/>
<feature type="signal peptide" evidence="1">
    <location>
        <begin position="1"/>
        <end position="19"/>
    </location>
</feature>